<comment type="caution">
    <text evidence="2">The sequence shown here is derived from an EMBL/GenBank/DDBJ whole genome shotgun (WGS) entry which is preliminary data.</text>
</comment>
<dbReference type="PROSITE" id="PS51762">
    <property type="entry name" value="GH16_2"/>
    <property type="match status" value="1"/>
</dbReference>
<evidence type="ECO:0000313" key="3">
    <source>
        <dbReference type="Proteomes" id="UP000019471"/>
    </source>
</evidence>
<keyword evidence="3" id="KW-1185">Reference proteome</keyword>
<dbReference type="GeneID" id="19185822"/>
<dbReference type="RefSeq" id="XP_007739895.1">
    <property type="nucleotide sequence ID" value="XM_007741705.1"/>
</dbReference>
<dbReference type="InterPro" id="IPR000757">
    <property type="entry name" value="Beta-glucanase-like"/>
</dbReference>
<dbReference type="GO" id="GO:0004553">
    <property type="term" value="F:hydrolase activity, hydrolyzing O-glycosyl compounds"/>
    <property type="evidence" value="ECO:0007669"/>
    <property type="project" value="InterPro"/>
</dbReference>
<name>W9X8M3_9EURO</name>
<dbReference type="InterPro" id="IPR013320">
    <property type="entry name" value="ConA-like_dom_sf"/>
</dbReference>
<dbReference type="AlphaFoldDB" id="W9X8M3"/>
<dbReference type="GO" id="GO:0005975">
    <property type="term" value="P:carbohydrate metabolic process"/>
    <property type="evidence" value="ECO:0007669"/>
    <property type="project" value="InterPro"/>
</dbReference>
<dbReference type="EMBL" id="AMGX01000001">
    <property type="protein sequence ID" value="EXJ76578.1"/>
    <property type="molecule type" value="Genomic_DNA"/>
</dbReference>
<sequence length="264" mass="30071">MKPPEIAGFYVAWCDEFYGPAGSPPSSQNWTLQTPPFNWNHEWQRYTNSTDNAFLDGNGQLVIAPRKVNGQWTSARLHGNHNFGCDPNRKMIFAARIKLGQNPPWQQQGIWPAWWALGQSMRRGTHWPKCGEWDIMELRNGSSTNQGAVHQTDIYGNHAESHGYIDFDRRDYHTWAVLIDLSDGDYSKQTIKFQLDGQTYYTVQGDGSSWATREGWDRCGRSPFFPILNIAVGGDHPGNPNDNTLPGVESGMTIQWLAVYKSWY</sequence>
<protein>
    <recommendedName>
        <fullName evidence="1">GH16 domain-containing protein</fullName>
    </recommendedName>
</protein>
<proteinExistence type="predicted"/>
<gene>
    <name evidence="2" type="ORF">A1O5_01086</name>
</gene>
<dbReference type="HOGENOM" id="CLU_019533_3_1_1"/>
<dbReference type="Gene3D" id="2.60.120.200">
    <property type="match status" value="1"/>
</dbReference>
<dbReference type="Pfam" id="PF26113">
    <property type="entry name" value="GH16_XgeA"/>
    <property type="match status" value="1"/>
</dbReference>
<dbReference type="SUPFAM" id="SSF49899">
    <property type="entry name" value="Concanavalin A-like lectins/glucanases"/>
    <property type="match status" value="1"/>
</dbReference>
<dbReference type="OrthoDB" id="192832at2759"/>
<organism evidence="2 3">
    <name type="scientific">Cladophialophora psammophila CBS 110553</name>
    <dbReference type="NCBI Taxonomy" id="1182543"/>
    <lineage>
        <taxon>Eukaryota</taxon>
        <taxon>Fungi</taxon>
        <taxon>Dikarya</taxon>
        <taxon>Ascomycota</taxon>
        <taxon>Pezizomycotina</taxon>
        <taxon>Eurotiomycetes</taxon>
        <taxon>Chaetothyriomycetidae</taxon>
        <taxon>Chaetothyriales</taxon>
        <taxon>Herpotrichiellaceae</taxon>
        <taxon>Cladophialophora</taxon>
    </lineage>
</organism>
<evidence type="ECO:0000313" key="2">
    <source>
        <dbReference type="EMBL" id="EXJ76578.1"/>
    </source>
</evidence>
<dbReference type="InterPro" id="IPR050546">
    <property type="entry name" value="Glycosyl_Hydrlase_16"/>
</dbReference>
<dbReference type="STRING" id="1182543.W9X8M3"/>
<dbReference type="eggNOG" id="ENOG502S1W9">
    <property type="taxonomic scope" value="Eukaryota"/>
</dbReference>
<dbReference type="Proteomes" id="UP000019471">
    <property type="component" value="Unassembled WGS sequence"/>
</dbReference>
<accession>W9X8M3</accession>
<reference evidence="2 3" key="1">
    <citation type="submission" date="2013-03" db="EMBL/GenBank/DDBJ databases">
        <title>The Genome Sequence of Cladophialophora psammophila CBS 110553.</title>
        <authorList>
            <consortium name="The Broad Institute Genomics Platform"/>
            <person name="Cuomo C."/>
            <person name="de Hoog S."/>
            <person name="Gorbushina A."/>
            <person name="Walker B."/>
            <person name="Young S.K."/>
            <person name="Zeng Q."/>
            <person name="Gargeya S."/>
            <person name="Fitzgerald M."/>
            <person name="Haas B."/>
            <person name="Abouelleil A."/>
            <person name="Allen A.W."/>
            <person name="Alvarado L."/>
            <person name="Arachchi H.M."/>
            <person name="Berlin A.M."/>
            <person name="Chapman S.B."/>
            <person name="Gainer-Dewar J."/>
            <person name="Goldberg J."/>
            <person name="Griggs A."/>
            <person name="Gujja S."/>
            <person name="Hansen M."/>
            <person name="Howarth C."/>
            <person name="Imamovic A."/>
            <person name="Ireland A."/>
            <person name="Larimer J."/>
            <person name="McCowan C."/>
            <person name="Murphy C."/>
            <person name="Pearson M."/>
            <person name="Poon T.W."/>
            <person name="Priest M."/>
            <person name="Roberts A."/>
            <person name="Saif S."/>
            <person name="Shea T."/>
            <person name="Sisk P."/>
            <person name="Sykes S."/>
            <person name="Wortman J."/>
            <person name="Nusbaum C."/>
            <person name="Birren B."/>
        </authorList>
    </citation>
    <scope>NUCLEOTIDE SEQUENCE [LARGE SCALE GENOMIC DNA]</scope>
    <source>
        <strain evidence="2 3">CBS 110553</strain>
    </source>
</reference>
<evidence type="ECO:0000259" key="1">
    <source>
        <dbReference type="PROSITE" id="PS51762"/>
    </source>
</evidence>
<dbReference type="PANTHER" id="PTHR10963">
    <property type="entry name" value="GLYCOSYL HYDROLASE-RELATED"/>
    <property type="match status" value="1"/>
</dbReference>
<feature type="domain" description="GH16" evidence="1">
    <location>
        <begin position="28"/>
        <end position="264"/>
    </location>
</feature>
<dbReference type="PANTHER" id="PTHR10963:SF60">
    <property type="entry name" value="GRAM-NEGATIVE BACTERIA-BINDING PROTEIN 1-RELATED"/>
    <property type="match status" value="1"/>
</dbReference>